<dbReference type="PROSITE" id="PS50305">
    <property type="entry name" value="SIRTUIN"/>
    <property type="match status" value="1"/>
</dbReference>
<dbReference type="Gene3D" id="3.40.50.1220">
    <property type="entry name" value="TPP-binding domain"/>
    <property type="match status" value="1"/>
</dbReference>
<protein>
    <recommendedName>
        <fullName evidence="1">protein acetyllysine N-acetyltransferase</fullName>
        <ecNumber evidence="1">2.3.1.286</ecNumber>
    </recommendedName>
</protein>
<reference evidence="6 7" key="1">
    <citation type="journal article" date="2013" name="Genome Announc.">
        <title>Draft Genome Sequence of the Lignocellulose Decomposer Thermobifida fusca Strain TM51.</title>
        <authorList>
            <person name="Toth A."/>
            <person name="Barna T."/>
            <person name="Nagy I."/>
            <person name="Horvath B."/>
            <person name="Nagy I."/>
            <person name="Tancsics A."/>
            <person name="Kriszt B."/>
            <person name="Baka E."/>
            <person name="Fekete C."/>
            <person name="Kukolya J."/>
        </authorList>
    </citation>
    <scope>NUCLEOTIDE SEQUENCE [LARGE SCALE GENOMIC DNA]</scope>
    <source>
        <strain evidence="6 7">TM51</strain>
    </source>
</reference>
<feature type="binding site" evidence="4">
    <location>
        <position position="160"/>
    </location>
    <ligand>
        <name>Zn(2+)</name>
        <dbReference type="ChEBI" id="CHEBI:29105"/>
    </ligand>
</feature>
<feature type="binding site" evidence="4">
    <location>
        <position position="136"/>
    </location>
    <ligand>
        <name>Zn(2+)</name>
        <dbReference type="ChEBI" id="CHEBI:29105"/>
    </ligand>
</feature>
<accession>A0A9P2TAF1</accession>
<evidence type="ECO:0000313" key="6">
    <source>
        <dbReference type="EMBL" id="EOR71557.1"/>
    </source>
</evidence>
<evidence type="ECO:0000256" key="4">
    <source>
        <dbReference type="PROSITE-ProRule" id="PRU00236"/>
    </source>
</evidence>
<dbReference type="GO" id="GO:0046872">
    <property type="term" value="F:metal ion binding"/>
    <property type="evidence" value="ECO:0007669"/>
    <property type="project" value="UniProtKB-KW"/>
</dbReference>
<dbReference type="EC" id="2.3.1.286" evidence="1"/>
<proteinExistence type="predicted"/>
<dbReference type="PANTHER" id="PTHR11085">
    <property type="entry name" value="NAD-DEPENDENT PROTEIN DEACYLASE SIRTUIN-5, MITOCHONDRIAL-RELATED"/>
    <property type="match status" value="1"/>
</dbReference>
<keyword evidence="3" id="KW-0520">NAD</keyword>
<dbReference type="InterPro" id="IPR050134">
    <property type="entry name" value="NAD-dep_sirtuin_deacylases"/>
</dbReference>
<feature type="binding site" evidence="4">
    <location>
        <position position="133"/>
    </location>
    <ligand>
        <name>Zn(2+)</name>
        <dbReference type="ChEBI" id="CHEBI:29105"/>
    </ligand>
</feature>
<dbReference type="Proteomes" id="UP000014184">
    <property type="component" value="Unassembled WGS sequence"/>
</dbReference>
<evidence type="ECO:0000256" key="2">
    <source>
        <dbReference type="ARBA" id="ARBA00022679"/>
    </source>
</evidence>
<dbReference type="CDD" id="cd01410">
    <property type="entry name" value="SIRT7"/>
    <property type="match status" value="1"/>
</dbReference>
<dbReference type="PANTHER" id="PTHR11085:SF4">
    <property type="entry name" value="NAD-DEPENDENT PROTEIN DEACYLASE"/>
    <property type="match status" value="1"/>
</dbReference>
<dbReference type="InterPro" id="IPR029035">
    <property type="entry name" value="DHS-like_NAD/FAD-binding_dom"/>
</dbReference>
<feature type="active site" description="Proton acceptor" evidence="4">
    <location>
        <position position="125"/>
    </location>
</feature>
<dbReference type="SUPFAM" id="SSF52467">
    <property type="entry name" value="DHS-like NAD/FAD-binding domain"/>
    <property type="match status" value="1"/>
</dbReference>
<dbReference type="GO" id="GO:0017136">
    <property type="term" value="F:histone deacetylase activity, NAD-dependent"/>
    <property type="evidence" value="ECO:0007669"/>
    <property type="project" value="TreeGrafter"/>
</dbReference>
<comment type="caution">
    <text evidence="6">The sequence shown here is derived from an EMBL/GenBank/DDBJ whole genome shotgun (WGS) entry which is preliminary data.</text>
</comment>
<keyword evidence="7" id="KW-1185">Reference proteome</keyword>
<dbReference type="InterPro" id="IPR026590">
    <property type="entry name" value="Ssirtuin_cat_dom"/>
</dbReference>
<evidence type="ECO:0000313" key="7">
    <source>
        <dbReference type="Proteomes" id="UP000014184"/>
    </source>
</evidence>
<dbReference type="EMBL" id="AOSG01000033">
    <property type="protein sequence ID" value="EOR71557.1"/>
    <property type="molecule type" value="Genomic_DNA"/>
</dbReference>
<dbReference type="AlphaFoldDB" id="A0A9P2TAF1"/>
<evidence type="ECO:0000259" key="5">
    <source>
        <dbReference type="PROSITE" id="PS50305"/>
    </source>
</evidence>
<sequence length="256" mass="27570">MAATVNISDVGQWLAESERTTVLTGAGISTASGIPDFRGPQGLWTRNPGAAAMFDIDIYRSDVNVRREVWRMRRDSPALTAEPNEAHRALVDLDRTGRLLAVITQNIDGLHQKAGLAPERVLEVHGTIHEVECLSCGRRVPTPDVLARLDEESDPRCLACGGIQKAATISFGQRLDPDVLDAAITAAKDCDLFLTVGTSLTVHPVAGLCDIAREHGARLVIINAEPTPYDEVADAVLRDPVETVLPELVQRAVSTA</sequence>
<dbReference type="RefSeq" id="WP_016188592.1">
    <property type="nucleotide sequence ID" value="NZ_AOSG01000033.1"/>
</dbReference>
<gene>
    <name evidence="6" type="ORF">TM51_07036</name>
</gene>
<keyword evidence="4" id="KW-0479">Metal-binding</keyword>
<dbReference type="InterPro" id="IPR026591">
    <property type="entry name" value="Sirtuin_cat_small_dom_sf"/>
</dbReference>
<keyword evidence="4" id="KW-0862">Zinc</keyword>
<dbReference type="GO" id="GO:0070403">
    <property type="term" value="F:NAD+ binding"/>
    <property type="evidence" value="ECO:0007669"/>
    <property type="project" value="InterPro"/>
</dbReference>
<evidence type="ECO:0000256" key="1">
    <source>
        <dbReference type="ARBA" id="ARBA00012928"/>
    </source>
</evidence>
<dbReference type="Gene3D" id="3.30.1600.10">
    <property type="entry name" value="SIR2/SIRT2 'Small Domain"/>
    <property type="match status" value="1"/>
</dbReference>
<dbReference type="InterPro" id="IPR003000">
    <property type="entry name" value="Sirtuin"/>
</dbReference>
<evidence type="ECO:0000256" key="3">
    <source>
        <dbReference type="ARBA" id="ARBA00023027"/>
    </source>
</evidence>
<keyword evidence="2" id="KW-0808">Transferase</keyword>
<name>A0A9P2TAF1_THEFU</name>
<feature type="domain" description="Deacetylase sirtuin-type" evidence="5">
    <location>
        <begin position="1"/>
        <end position="256"/>
    </location>
</feature>
<organism evidence="6 7">
    <name type="scientific">Thermobifida fusca TM51</name>
    <dbReference type="NCBI Taxonomy" id="1169414"/>
    <lineage>
        <taxon>Bacteria</taxon>
        <taxon>Bacillati</taxon>
        <taxon>Actinomycetota</taxon>
        <taxon>Actinomycetes</taxon>
        <taxon>Streptosporangiales</taxon>
        <taxon>Nocardiopsidaceae</taxon>
        <taxon>Thermobifida</taxon>
    </lineage>
</organism>
<dbReference type="Pfam" id="PF02146">
    <property type="entry name" value="SIR2"/>
    <property type="match status" value="1"/>
</dbReference>
<feature type="binding site" evidence="4">
    <location>
        <position position="157"/>
    </location>
    <ligand>
        <name>Zn(2+)</name>
        <dbReference type="ChEBI" id="CHEBI:29105"/>
    </ligand>
</feature>